<evidence type="ECO:0008006" key="3">
    <source>
        <dbReference type="Google" id="ProtNLM"/>
    </source>
</evidence>
<feature type="chain" id="PRO_5031562007" description="Endonuclease/exonuclease/phosphatase domain-containing protein" evidence="1">
    <location>
        <begin position="24"/>
        <end position="325"/>
    </location>
</feature>
<dbReference type="InterPro" id="IPR036691">
    <property type="entry name" value="Endo/exonu/phosph_ase_sf"/>
</dbReference>
<organism evidence="2">
    <name type="scientific">Pyrodinium bahamense</name>
    <dbReference type="NCBI Taxonomy" id="73915"/>
    <lineage>
        <taxon>Eukaryota</taxon>
        <taxon>Sar</taxon>
        <taxon>Alveolata</taxon>
        <taxon>Dinophyceae</taxon>
        <taxon>Gonyaulacales</taxon>
        <taxon>Pyrocystaceae</taxon>
        <taxon>Pyrodinium</taxon>
    </lineage>
</organism>
<reference evidence="2" key="1">
    <citation type="submission" date="2021-01" db="EMBL/GenBank/DDBJ databases">
        <authorList>
            <person name="Corre E."/>
            <person name="Pelletier E."/>
            <person name="Niang G."/>
            <person name="Scheremetjew M."/>
            <person name="Finn R."/>
            <person name="Kale V."/>
            <person name="Holt S."/>
            <person name="Cochrane G."/>
            <person name="Meng A."/>
            <person name="Brown T."/>
            <person name="Cohen L."/>
        </authorList>
    </citation>
    <scope>NUCLEOTIDE SEQUENCE</scope>
    <source>
        <strain evidence="2">Pbaha01</strain>
    </source>
</reference>
<feature type="signal peptide" evidence="1">
    <location>
        <begin position="1"/>
        <end position="23"/>
    </location>
</feature>
<proteinExistence type="predicted"/>
<protein>
    <recommendedName>
        <fullName evidence="3">Endonuclease/exonuclease/phosphatase domain-containing protein</fullName>
    </recommendedName>
</protein>
<name>A0A7S0AY74_9DINO</name>
<sequence>MPALARVLAASGALLGCVAGASALACQAGDEVCAARVGNDHVLLQVGGRGGLEIDNELKTAPLLPGGAVKLSAFFWNVHWECSAAARGATGNCKQRIGERFAELAKEADADVVASIELADSASQPAEISKYGLPGWKQVDGPCNVGQGGDTAALAFAPGWEVEKGGGGCLRTDYDTRAFAVARVKPPSPVRGCPSLCVVAIHAPHTSINAGKDIVQDVCGAAADACGVAMGDWNIPASGVAGLWGALIGGTPPSLAVPDQRTCCWPESDHYGIFDHIATSIDGAEHVSQTVHPYQLLEEKPMKQHRAVSALLHLPGVASLTSLKS</sequence>
<dbReference type="AlphaFoldDB" id="A0A7S0AY74"/>
<evidence type="ECO:0000313" key="2">
    <source>
        <dbReference type="EMBL" id="CAD8376183.1"/>
    </source>
</evidence>
<evidence type="ECO:0000256" key="1">
    <source>
        <dbReference type="SAM" id="SignalP"/>
    </source>
</evidence>
<keyword evidence="1" id="KW-0732">Signal</keyword>
<dbReference type="EMBL" id="HBEG01037183">
    <property type="protein sequence ID" value="CAD8376183.1"/>
    <property type="molecule type" value="Transcribed_RNA"/>
</dbReference>
<dbReference type="PROSITE" id="PS51257">
    <property type="entry name" value="PROKAR_LIPOPROTEIN"/>
    <property type="match status" value="1"/>
</dbReference>
<accession>A0A7S0AY74</accession>
<dbReference type="SUPFAM" id="SSF56219">
    <property type="entry name" value="DNase I-like"/>
    <property type="match status" value="1"/>
</dbReference>
<dbReference type="Gene3D" id="3.60.10.10">
    <property type="entry name" value="Endonuclease/exonuclease/phosphatase"/>
    <property type="match status" value="1"/>
</dbReference>
<gene>
    <name evidence="2" type="ORF">PBAH0796_LOCUS22689</name>
</gene>